<dbReference type="InterPro" id="IPR027796">
    <property type="entry name" value="OTT_1508_deam-like"/>
</dbReference>
<organism evidence="2 3">
    <name type="scientific">Phlyctema vagabunda</name>
    <dbReference type="NCBI Taxonomy" id="108571"/>
    <lineage>
        <taxon>Eukaryota</taxon>
        <taxon>Fungi</taxon>
        <taxon>Dikarya</taxon>
        <taxon>Ascomycota</taxon>
        <taxon>Pezizomycotina</taxon>
        <taxon>Leotiomycetes</taxon>
        <taxon>Helotiales</taxon>
        <taxon>Dermateaceae</taxon>
        <taxon>Phlyctema</taxon>
    </lineage>
</organism>
<evidence type="ECO:0000313" key="3">
    <source>
        <dbReference type="Proteomes" id="UP001629113"/>
    </source>
</evidence>
<protein>
    <submittedName>
        <fullName evidence="2">Uncharacterized protein</fullName>
    </submittedName>
</protein>
<sequence length="607" mass="67962">MDVPMWGGNITGRQLQQSINNLHQQRDILKLPSENLTVPGVVETRQHRLSFEREKQITSNLAFLSATTDDSLKVMAVCVEEHRPDDGVIIRLATNTGDLTAIKAGFDVLAKVLKEAAHRKNLRSEDIRATFQQVVRLDSSRILSRLRSHHAKGSRKVTGKTPILCQLCDVFSDKDLVSRSVPRDSLRMAREMRALFMKLEAIQKLSVEQSRVEGLLGEIVKLAYDFTETVELAKFLRPSTMNPSLKTHLPNAIGKLGRYYSVALELVSAARDETCRIFKNVSVETCQVEIPTPIRSTALKVHAEIKLLFYYELNPSQPRPRVICSSKSACFLCNLFFELHGIFHIPRSHGRLYHAWVLPTWLEIPKDRHSSLRQLVARMKATIDREASKPKTKRLTGYSHPNESVLLPTAYWSPSIFSAQDPSQISTPTINPILPSISEQTPLHLQSANLDPSSASRAPTPECLSSTSSLTETDHSIDDVQPTVDDASPLSALASMSSISISQDDLPYTQLVTLTTPHFHLLIDKLSLTFEFNSVSSGHLDITHLQDEECSANERTRVIQILDIPTDTEMQQSCLGGKNELGFCLEDPKGRAISVKFKWDRTSLRSD</sequence>
<feature type="compositionally biased region" description="Low complexity" evidence="1">
    <location>
        <begin position="459"/>
        <end position="471"/>
    </location>
</feature>
<keyword evidence="3" id="KW-1185">Reference proteome</keyword>
<feature type="compositionally biased region" description="Polar residues" evidence="1">
    <location>
        <begin position="446"/>
        <end position="457"/>
    </location>
</feature>
<gene>
    <name evidence="2" type="ORF">PVAG01_10948</name>
</gene>
<dbReference type="Pfam" id="PF14441">
    <property type="entry name" value="OTT_1508_deam"/>
    <property type="match status" value="1"/>
</dbReference>
<dbReference type="Proteomes" id="UP001629113">
    <property type="component" value="Unassembled WGS sequence"/>
</dbReference>
<reference evidence="2 3" key="1">
    <citation type="submission" date="2024-06" db="EMBL/GenBank/DDBJ databases">
        <title>Complete genome of Phlyctema vagabunda strain 19-DSS-EL-015.</title>
        <authorList>
            <person name="Fiorenzani C."/>
        </authorList>
    </citation>
    <scope>NUCLEOTIDE SEQUENCE [LARGE SCALE GENOMIC DNA]</scope>
    <source>
        <strain evidence="2 3">19-DSS-EL-015</strain>
    </source>
</reference>
<proteinExistence type="predicted"/>
<evidence type="ECO:0000256" key="1">
    <source>
        <dbReference type="SAM" id="MobiDB-lite"/>
    </source>
</evidence>
<accession>A0ABR4P3S2</accession>
<comment type="caution">
    <text evidence="2">The sequence shown here is derived from an EMBL/GenBank/DDBJ whole genome shotgun (WGS) entry which is preliminary data.</text>
</comment>
<feature type="region of interest" description="Disordered" evidence="1">
    <location>
        <begin position="446"/>
        <end position="478"/>
    </location>
</feature>
<evidence type="ECO:0000313" key="2">
    <source>
        <dbReference type="EMBL" id="KAL3417938.1"/>
    </source>
</evidence>
<name>A0ABR4P3S2_9HELO</name>
<dbReference type="EMBL" id="JBFCZG010000010">
    <property type="protein sequence ID" value="KAL3417938.1"/>
    <property type="molecule type" value="Genomic_DNA"/>
</dbReference>